<feature type="compositionally biased region" description="Polar residues" evidence="1">
    <location>
        <begin position="201"/>
        <end position="212"/>
    </location>
</feature>
<organism evidence="2 3">
    <name type="scientific">Globisporangium ultimum (strain ATCC 200006 / CBS 805.95 / DAOM BR144)</name>
    <name type="common">Pythium ultimum</name>
    <dbReference type="NCBI Taxonomy" id="431595"/>
    <lineage>
        <taxon>Eukaryota</taxon>
        <taxon>Sar</taxon>
        <taxon>Stramenopiles</taxon>
        <taxon>Oomycota</taxon>
        <taxon>Peronosporomycetes</taxon>
        <taxon>Pythiales</taxon>
        <taxon>Pythiaceae</taxon>
        <taxon>Globisporangium</taxon>
    </lineage>
</organism>
<reference evidence="3" key="1">
    <citation type="journal article" date="2010" name="Genome Biol.">
        <title>Genome sequence of the necrotrophic plant pathogen Pythium ultimum reveals original pathogenicity mechanisms and effector repertoire.</title>
        <authorList>
            <person name="Levesque C.A."/>
            <person name="Brouwer H."/>
            <person name="Cano L."/>
            <person name="Hamilton J.P."/>
            <person name="Holt C."/>
            <person name="Huitema E."/>
            <person name="Raffaele S."/>
            <person name="Robideau G.P."/>
            <person name="Thines M."/>
            <person name="Win J."/>
            <person name="Zerillo M.M."/>
            <person name="Beakes G.W."/>
            <person name="Boore J.L."/>
            <person name="Busam D."/>
            <person name="Dumas B."/>
            <person name="Ferriera S."/>
            <person name="Fuerstenberg S.I."/>
            <person name="Gachon C.M."/>
            <person name="Gaulin E."/>
            <person name="Govers F."/>
            <person name="Grenville-Briggs L."/>
            <person name="Horner N."/>
            <person name="Hostetler J."/>
            <person name="Jiang R.H."/>
            <person name="Johnson J."/>
            <person name="Krajaejun T."/>
            <person name="Lin H."/>
            <person name="Meijer H.J."/>
            <person name="Moore B."/>
            <person name="Morris P."/>
            <person name="Phuntmart V."/>
            <person name="Puiu D."/>
            <person name="Shetty J."/>
            <person name="Stajich J.E."/>
            <person name="Tripathy S."/>
            <person name="Wawra S."/>
            <person name="van West P."/>
            <person name="Whitty B.R."/>
            <person name="Coutinho P.M."/>
            <person name="Henrissat B."/>
            <person name="Martin F."/>
            <person name="Thomas P.D."/>
            <person name="Tyler B.M."/>
            <person name="De Vries R.P."/>
            <person name="Kamoun S."/>
            <person name="Yandell M."/>
            <person name="Tisserat N."/>
            <person name="Buell C.R."/>
        </authorList>
    </citation>
    <scope>NUCLEOTIDE SEQUENCE</scope>
    <source>
        <strain evidence="3">DAOM:BR144</strain>
    </source>
</reference>
<proteinExistence type="predicted"/>
<sequence length="655" mass="71638">MNHRLVGNVFLPAIHKSASNGPIPTSSLKHLKVIEQCILAENKREERLAKCESDKERRYWTKKFQTQRNHERALIQGLMGGGKSVDDDLEISEISFSSGAGAAARITSAPRSPLVSSMNIAATSGLTAALVSPDRVFHKSKFTGGVPNTKPHARKKFKLPDCHGTTSKVEPYHGPSATTSTTQIVLNQRNYQTLGDGAAAKTSSPRQKSRSASPLCVSPNKEAAASKVSRNLPPALSKSPLLKPNQHPTTKTEGISPKKRHVISAKRLSPTRSNSDSTQHDEDSSLALFEGLTSFLEAQRIVLAALDDPSDSMHVGFVGSGCKSLLSSSVQTNRPRSCPESCQSALQESKDILLSQAQSEAEIKHIECFTAESVSFLSTLQLSGTQNHCEHEYLPAADRPDPQPQLEESGEVAAEEDSGDGWETYDEPALFSPPTNIENGQIGNKDEHLESVMSNPVENDSPALESDLTVEEVGEIEAPVDALDASTEGEDLTEKEAERVSIVDPSELQVEAVDKNAVALDDLDEQAEMEVAEVLFDLVDQISGAFYRQRLEVRKALSPKASIHIQSAFRGHQARRAFRMALYQEALRSGVLGAMPGSFQGKTGWYQDPKSLMAYYFEVLPDTGEWKQKIVIRCSRLILTPYQMHEEILSKVFLL</sequence>
<name>K3WEH1_GLOUD</name>
<accession>K3WEH1</accession>
<reference evidence="3" key="2">
    <citation type="submission" date="2010-04" db="EMBL/GenBank/DDBJ databases">
        <authorList>
            <person name="Buell R."/>
            <person name="Hamilton J."/>
            <person name="Hostetler J."/>
        </authorList>
    </citation>
    <scope>NUCLEOTIDE SEQUENCE [LARGE SCALE GENOMIC DNA]</scope>
    <source>
        <strain evidence="3">DAOM:BR144</strain>
    </source>
</reference>
<dbReference type="EMBL" id="GL376603">
    <property type="status" value="NOT_ANNOTATED_CDS"/>
    <property type="molecule type" value="Genomic_DNA"/>
</dbReference>
<dbReference type="OMA" id="ERRIMTK"/>
<dbReference type="SMART" id="SM00015">
    <property type="entry name" value="IQ"/>
    <property type="match status" value="1"/>
</dbReference>
<dbReference type="Proteomes" id="UP000019132">
    <property type="component" value="Unassembled WGS sequence"/>
</dbReference>
<keyword evidence="3" id="KW-1185">Reference proteome</keyword>
<dbReference type="InterPro" id="IPR000048">
    <property type="entry name" value="IQ_motif_EF-hand-BS"/>
</dbReference>
<dbReference type="EnsemblProtists" id="PYU1_T003362">
    <property type="protein sequence ID" value="PYU1_T003362"/>
    <property type="gene ID" value="PYU1_G003352"/>
</dbReference>
<feature type="region of interest" description="Disordered" evidence="1">
    <location>
        <begin position="142"/>
        <end position="178"/>
    </location>
</feature>
<dbReference type="CDD" id="cd23767">
    <property type="entry name" value="IQCD"/>
    <property type="match status" value="1"/>
</dbReference>
<evidence type="ECO:0000313" key="2">
    <source>
        <dbReference type="EnsemblProtists" id="PYU1_T003362"/>
    </source>
</evidence>
<reference evidence="2" key="3">
    <citation type="submission" date="2015-02" db="UniProtKB">
        <authorList>
            <consortium name="EnsemblProtists"/>
        </authorList>
    </citation>
    <scope>IDENTIFICATION</scope>
    <source>
        <strain evidence="2">DAOM BR144</strain>
    </source>
</reference>
<dbReference type="InParanoid" id="K3WEH1"/>
<dbReference type="VEuPathDB" id="FungiDB:PYU1_G003352"/>
<protein>
    <submittedName>
        <fullName evidence="2">Uncharacterized protein</fullName>
    </submittedName>
</protein>
<dbReference type="AlphaFoldDB" id="K3WEH1"/>
<feature type="compositionally biased region" description="Low complexity" evidence="1">
    <location>
        <begin position="232"/>
        <end position="244"/>
    </location>
</feature>
<evidence type="ECO:0000256" key="1">
    <source>
        <dbReference type="SAM" id="MobiDB-lite"/>
    </source>
</evidence>
<feature type="region of interest" description="Disordered" evidence="1">
    <location>
        <begin position="394"/>
        <end position="425"/>
    </location>
</feature>
<dbReference type="HOGENOM" id="CLU_405741_0_0_1"/>
<dbReference type="STRING" id="431595.K3WEH1"/>
<dbReference type="Pfam" id="PF00612">
    <property type="entry name" value="IQ"/>
    <property type="match status" value="1"/>
</dbReference>
<dbReference type="eggNOG" id="ENOG502S96X">
    <property type="taxonomic scope" value="Eukaryota"/>
</dbReference>
<feature type="region of interest" description="Disordered" evidence="1">
    <location>
        <begin position="195"/>
        <end position="282"/>
    </location>
</feature>
<dbReference type="PROSITE" id="PS50096">
    <property type="entry name" value="IQ"/>
    <property type="match status" value="1"/>
</dbReference>
<feature type="compositionally biased region" description="Acidic residues" evidence="1">
    <location>
        <begin position="408"/>
        <end position="425"/>
    </location>
</feature>
<evidence type="ECO:0000313" key="3">
    <source>
        <dbReference type="Proteomes" id="UP000019132"/>
    </source>
</evidence>